<dbReference type="AlphaFoldDB" id="A0A9Q4MHS0"/>
<feature type="non-terminal residue" evidence="1">
    <location>
        <position position="1"/>
    </location>
</feature>
<evidence type="ECO:0000313" key="1">
    <source>
        <dbReference type="EMBL" id="MRU22581.1"/>
    </source>
</evidence>
<dbReference type="Proteomes" id="UP000474061">
    <property type="component" value="Unassembled WGS sequence"/>
</dbReference>
<dbReference type="EMBL" id="VDCJ01000047">
    <property type="protein sequence ID" value="MRU22581.1"/>
    <property type="molecule type" value="Genomic_DNA"/>
</dbReference>
<sequence length="77" mass="8497">PHPPQWLVAVRQIAKTDIGTGPSRVTRSILREWLSTPPGACIVPIYLRAGQYHYARSFTAQLLGLVSETPQEGIVMV</sequence>
<proteinExistence type="predicted"/>
<reference evidence="1" key="2">
    <citation type="journal article" date="2020" name="Appl. Environ. Microbiol.">
        <title>Multiple intercontinental introductions associated with the emergence of a plant pathogen in Europe.</title>
        <authorList>
            <person name="Landa B.B."/>
            <person name="Castillo A.I."/>
            <person name="Giampetruzzi A."/>
            <person name="Kahn A."/>
            <person name="Roman-Ecija M."/>
            <person name="Velasco-Amo M.P."/>
            <person name="Navas-Cortes J.A."/>
            <person name="Marco-Noales E."/>
            <person name="Barbe S."/>
            <person name="Moralejo E."/>
            <person name="Coletta-Filho H.D."/>
            <person name="Saldarelli P."/>
            <person name="Saponari M."/>
            <person name="Almeida R.P.P."/>
        </authorList>
    </citation>
    <scope>NUCLEOTIDE SEQUENCE</scope>
    <source>
        <strain evidence="1">XYL1981</strain>
    </source>
</reference>
<organism evidence="1 2">
    <name type="scientific">Xylella fastidiosa subsp. multiplex</name>
    <dbReference type="NCBI Taxonomy" id="644357"/>
    <lineage>
        <taxon>Bacteria</taxon>
        <taxon>Pseudomonadati</taxon>
        <taxon>Pseudomonadota</taxon>
        <taxon>Gammaproteobacteria</taxon>
        <taxon>Lysobacterales</taxon>
        <taxon>Lysobacteraceae</taxon>
        <taxon>Xylella</taxon>
    </lineage>
</organism>
<reference evidence="1" key="1">
    <citation type="submission" date="2019-05" db="EMBL/GenBank/DDBJ databases">
        <authorList>
            <person name="Castillo A."/>
            <person name="Giampetruzzi A."/>
            <person name="Landa B."/>
            <person name="Saponari M."/>
            <person name="Almeida R.P.P."/>
            <person name="Moralejo E."/>
            <person name="Marco-Noales E."/>
            <person name="Velasco-Amo M.P."/>
            <person name="Roman-Ecija M."/>
            <person name="Navarro I."/>
            <person name="Monterde A."/>
            <person name="Barbe S."/>
        </authorList>
    </citation>
    <scope>NUCLEOTIDE SEQUENCE</scope>
    <source>
        <strain evidence="1">XYL1981</strain>
    </source>
</reference>
<comment type="caution">
    <text evidence="1">The sequence shown here is derived from an EMBL/GenBank/DDBJ whole genome shotgun (WGS) entry which is preliminary data.</text>
</comment>
<dbReference type="RefSeq" id="WP_154162007.1">
    <property type="nucleotide sequence ID" value="NZ_VDCJ01000047.1"/>
</dbReference>
<name>A0A9Q4MHS0_XYLFS</name>
<gene>
    <name evidence="1" type="ORF">FG476_00180</name>
</gene>
<feature type="non-terminal residue" evidence="1">
    <location>
        <position position="77"/>
    </location>
</feature>
<evidence type="ECO:0000313" key="2">
    <source>
        <dbReference type="Proteomes" id="UP000474061"/>
    </source>
</evidence>
<protein>
    <submittedName>
        <fullName evidence="1">Uncharacterized protein</fullName>
    </submittedName>
</protein>
<accession>A0A9Q4MHS0</accession>